<dbReference type="RefSeq" id="WP_131007183.1">
    <property type="nucleotide sequence ID" value="NZ_BFAX01000003.1"/>
</dbReference>
<dbReference type="Proteomes" id="UP000290527">
    <property type="component" value="Unassembled WGS sequence"/>
</dbReference>
<dbReference type="SUPFAM" id="SSF57802">
    <property type="entry name" value="Rubredoxin-like"/>
    <property type="match status" value="1"/>
</dbReference>
<comment type="caution">
    <text evidence="1">The sequence shown here is derived from an EMBL/GenBank/DDBJ whole genome shotgun (WGS) entry which is preliminary data.</text>
</comment>
<protein>
    <recommendedName>
        <fullName evidence="3">Rubredoxin-like domain-containing protein</fullName>
    </recommendedName>
</protein>
<accession>A0A401HQ55</accession>
<evidence type="ECO:0000313" key="2">
    <source>
        <dbReference type="Proteomes" id="UP000290527"/>
    </source>
</evidence>
<organism evidence="1 2">
    <name type="scientific">Methanofervidicoccus abyssi</name>
    <dbReference type="NCBI Taxonomy" id="2082189"/>
    <lineage>
        <taxon>Archaea</taxon>
        <taxon>Methanobacteriati</taxon>
        <taxon>Methanobacteriota</taxon>
        <taxon>Methanomada group</taxon>
        <taxon>Methanococci</taxon>
        <taxon>Methanococcales</taxon>
        <taxon>Methanofervidicoccus</taxon>
    </lineage>
</organism>
<dbReference type="EMBL" id="BFAX01000003">
    <property type="protein sequence ID" value="GBF36404.1"/>
    <property type="molecule type" value="Genomic_DNA"/>
</dbReference>
<gene>
    <name evidence="1" type="ORF">MHHB_P0634</name>
</gene>
<evidence type="ECO:0008006" key="3">
    <source>
        <dbReference type="Google" id="ProtNLM"/>
    </source>
</evidence>
<dbReference type="OrthoDB" id="129238at2157"/>
<proteinExistence type="predicted"/>
<reference evidence="1 2" key="1">
    <citation type="journal article" date="2019" name="Int. J. Syst. Evol. Microbiol.">
        <title>Methanofervidicoccus abyssi gen. nov., sp. nov., a hydrogenotrophic methanogen, isolated from a hydrothermal vent chimney in the Mid-Cayman Spreading Center, the Caribbean Sea.</title>
        <authorList>
            <person name="Sakai S."/>
            <person name="Takaki Y."/>
            <person name="Miyazaki M."/>
            <person name="Ogawara M."/>
            <person name="Yanagawa K."/>
            <person name="Miyazaki J."/>
            <person name="Takai K."/>
        </authorList>
    </citation>
    <scope>NUCLEOTIDE SEQUENCE [LARGE SCALE GENOMIC DNA]</scope>
    <source>
        <strain evidence="1 2">HHB</strain>
    </source>
</reference>
<dbReference type="AlphaFoldDB" id="A0A401HQ55"/>
<sequence>MDMKKFVCSNCQKVIEVPYGTPKPETCPHCGAPANCIHRIDGGGRGLGPGRGRRCGWGFRGRDL</sequence>
<keyword evidence="2" id="KW-1185">Reference proteome</keyword>
<evidence type="ECO:0000313" key="1">
    <source>
        <dbReference type="EMBL" id="GBF36404.1"/>
    </source>
</evidence>
<name>A0A401HQ55_9EURY</name>